<comment type="subcellular location">
    <subcellularLocation>
        <location evidence="1">Cell membrane</location>
        <topology evidence="1">Multi-pass membrane protein</topology>
    </subcellularLocation>
</comment>
<dbReference type="InterPro" id="IPR019108">
    <property type="entry name" value="Caa3_assmbl_CtaG-rel"/>
</dbReference>
<dbReference type="AlphaFoldDB" id="A0A8J2TRL3"/>
<evidence type="ECO:0000313" key="8">
    <source>
        <dbReference type="Proteomes" id="UP000602050"/>
    </source>
</evidence>
<feature type="transmembrane region" description="Helical" evidence="6">
    <location>
        <begin position="75"/>
        <end position="93"/>
    </location>
</feature>
<evidence type="ECO:0000256" key="2">
    <source>
        <dbReference type="ARBA" id="ARBA00022475"/>
    </source>
</evidence>
<keyword evidence="3 6" id="KW-0812">Transmembrane</keyword>
<dbReference type="Pfam" id="PF09678">
    <property type="entry name" value="Caa3_CtaG"/>
    <property type="match status" value="1"/>
</dbReference>
<dbReference type="RefSeq" id="WP_188392683.1">
    <property type="nucleotide sequence ID" value="NZ_BMEV01000050.1"/>
</dbReference>
<keyword evidence="5 6" id="KW-0472">Membrane</keyword>
<feature type="transmembrane region" description="Helical" evidence="6">
    <location>
        <begin position="145"/>
        <end position="167"/>
    </location>
</feature>
<evidence type="ECO:0000256" key="6">
    <source>
        <dbReference type="SAM" id="Phobius"/>
    </source>
</evidence>
<proteinExistence type="predicted"/>
<feature type="transmembrane region" description="Helical" evidence="6">
    <location>
        <begin position="113"/>
        <end position="133"/>
    </location>
</feature>
<evidence type="ECO:0000256" key="4">
    <source>
        <dbReference type="ARBA" id="ARBA00022989"/>
    </source>
</evidence>
<accession>A0A8J2TRL3</accession>
<keyword evidence="8" id="KW-1185">Reference proteome</keyword>
<feature type="transmembrane region" description="Helical" evidence="6">
    <location>
        <begin position="179"/>
        <end position="205"/>
    </location>
</feature>
<keyword evidence="4 6" id="KW-1133">Transmembrane helix</keyword>
<dbReference type="GO" id="GO:0005886">
    <property type="term" value="C:plasma membrane"/>
    <property type="evidence" value="ECO:0007669"/>
    <property type="project" value="UniProtKB-SubCell"/>
</dbReference>
<sequence length="268" mass="30714">MLEIILDEFHPSTMWNGGIFIYISFVLIIYFLLLPPSKNHSLKKSIVFILGLLAIFASLGSPINVIARIMYSSHIIQLVLLFFVAPPLLIYGFKYEIIERWKKNETFAYMLKIVTNPWVALVTFYVLFYSYHIPAVFNSVRLDLFANYFAMIVLFIAAILLFHPLLLNTSLSDKTKWTYALLNILLIVPYSVVLIVADSGIYALYTDVRLFMSSIMVCLPDADLMTPEFFRALMPFDPVMEQLRGGILLLIAQVVIFTTVGFLGRKRK</sequence>
<name>A0A8J2TRL3_9BACI</name>
<reference evidence="7" key="1">
    <citation type="journal article" date="2014" name="Int. J. Syst. Evol. Microbiol.">
        <title>Complete genome sequence of Corynebacterium casei LMG S-19264T (=DSM 44701T), isolated from a smear-ripened cheese.</title>
        <authorList>
            <consortium name="US DOE Joint Genome Institute (JGI-PGF)"/>
            <person name="Walter F."/>
            <person name="Albersmeier A."/>
            <person name="Kalinowski J."/>
            <person name="Ruckert C."/>
        </authorList>
    </citation>
    <scope>NUCLEOTIDE SEQUENCE</scope>
    <source>
        <strain evidence="7">CGMCC 1.12360</strain>
    </source>
</reference>
<dbReference type="Proteomes" id="UP000602050">
    <property type="component" value="Unassembled WGS sequence"/>
</dbReference>
<feature type="transmembrane region" description="Helical" evidence="6">
    <location>
        <begin position="243"/>
        <end position="264"/>
    </location>
</feature>
<evidence type="ECO:0000256" key="3">
    <source>
        <dbReference type="ARBA" id="ARBA00022692"/>
    </source>
</evidence>
<organism evidence="7 8">
    <name type="scientific">Compostibacillus humi</name>
    <dbReference type="NCBI Taxonomy" id="1245525"/>
    <lineage>
        <taxon>Bacteria</taxon>
        <taxon>Bacillati</taxon>
        <taxon>Bacillota</taxon>
        <taxon>Bacilli</taxon>
        <taxon>Bacillales</taxon>
        <taxon>Bacillaceae</taxon>
        <taxon>Compostibacillus</taxon>
    </lineage>
</organism>
<feature type="transmembrane region" description="Helical" evidence="6">
    <location>
        <begin position="15"/>
        <end position="34"/>
    </location>
</feature>
<evidence type="ECO:0000313" key="7">
    <source>
        <dbReference type="EMBL" id="GFZ82763.1"/>
    </source>
</evidence>
<evidence type="ECO:0008006" key="9">
    <source>
        <dbReference type="Google" id="ProtNLM"/>
    </source>
</evidence>
<feature type="transmembrane region" description="Helical" evidence="6">
    <location>
        <begin position="46"/>
        <end position="69"/>
    </location>
</feature>
<keyword evidence="2" id="KW-1003">Cell membrane</keyword>
<comment type="caution">
    <text evidence="7">The sequence shown here is derived from an EMBL/GenBank/DDBJ whole genome shotgun (WGS) entry which is preliminary data.</text>
</comment>
<protein>
    <recommendedName>
        <fullName evidence="9">Cytochrome c oxidase assembly factor CtaG</fullName>
    </recommendedName>
</protein>
<gene>
    <name evidence="7" type="ORF">GCM10010978_24310</name>
</gene>
<evidence type="ECO:0000256" key="5">
    <source>
        <dbReference type="ARBA" id="ARBA00023136"/>
    </source>
</evidence>
<evidence type="ECO:0000256" key="1">
    <source>
        <dbReference type="ARBA" id="ARBA00004651"/>
    </source>
</evidence>
<reference evidence="7" key="2">
    <citation type="submission" date="2020-09" db="EMBL/GenBank/DDBJ databases">
        <authorList>
            <person name="Sun Q."/>
            <person name="Zhou Y."/>
        </authorList>
    </citation>
    <scope>NUCLEOTIDE SEQUENCE</scope>
    <source>
        <strain evidence="7">CGMCC 1.12360</strain>
    </source>
</reference>
<dbReference type="EMBL" id="BMEV01000050">
    <property type="protein sequence ID" value="GFZ82763.1"/>
    <property type="molecule type" value="Genomic_DNA"/>
</dbReference>